<dbReference type="EMBL" id="JARJGR010000395">
    <property type="protein sequence ID" value="MDF3636153.1"/>
    <property type="molecule type" value="Genomic_DNA"/>
</dbReference>
<gene>
    <name evidence="1" type="ORF">P3S46_02830</name>
</gene>
<organism evidence="1 2">
    <name type="scientific">Enterobacter cloacae</name>
    <dbReference type="NCBI Taxonomy" id="550"/>
    <lineage>
        <taxon>Bacteria</taxon>
        <taxon>Pseudomonadati</taxon>
        <taxon>Pseudomonadota</taxon>
        <taxon>Gammaproteobacteria</taxon>
        <taxon>Enterobacterales</taxon>
        <taxon>Enterobacteriaceae</taxon>
        <taxon>Enterobacter</taxon>
        <taxon>Enterobacter cloacae complex</taxon>
    </lineage>
</organism>
<feature type="non-terminal residue" evidence="1">
    <location>
        <position position="1"/>
    </location>
</feature>
<sequence>QAAKARTAVFVPDVGQIEWKSAEHKELAELSLIDQIIPKQYHWLLGIPTMWRNNYCNHDQRLALFREWRESNGCG</sequence>
<dbReference type="AlphaFoldDB" id="A0AAW6NJN6"/>
<accession>A0AAW6NJN6</accession>
<protein>
    <submittedName>
        <fullName evidence="1">Uncharacterized protein</fullName>
    </submittedName>
</protein>
<comment type="caution">
    <text evidence="1">The sequence shown here is derived from an EMBL/GenBank/DDBJ whole genome shotgun (WGS) entry which is preliminary data.</text>
</comment>
<evidence type="ECO:0000313" key="1">
    <source>
        <dbReference type="EMBL" id="MDF3636153.1"/>
    </source>
</evidence>
<name>A0AAW6NJN6_ENTCL</name>
<proteinExistence type="predicted"/>
<dbReference type="Proteomes" id="UP001215180">
    <property type="component" value="Unassembled WGS sequence"/>
</dbReference>
<reference evidence="1" key="1">
    <citation type="submission" date="2023-03" db="EMBL/GenBank/DDBJ databases">
        <title>A Study on Prevalence and Characterization of Enterobacter cloacae strains in China.</title>
        <authorList>
            <person name="Zheng Z."/>
        </authorList>
    </citation>
    <scope>NUCLEOTIDE SEQUENCE</scope>
    <source>
        <strain evidence="1">EC77</strain>
    </source>
</reference>
<evidence type="ECO:0000313" key="2">
    <source>
        <dbReference type="Proteomes" id="UP001215180"/>
    </source>
</evidence>